<reference evidence="1" key="2">
    <citation type="journal article" date="2022" name="Nat. Biotechnol.">
        <title>Carbon-negative production of acetone and isopropanol by gas fermentation at industrial pilot scale.</title>
        <authorList>
            <person name="Liew F.E."/>
            <person name="Nogle R."/>
            <person name="Abdalla T."/>
            <person name="Rasor B.J."/>
            <person name="Canter C."/>
            <person name="Jensen R.O."/>
            <person name="Wang L."/>
            <person name="Strutz J."/>
            <person name="Chirania P."/>
            <person name="De Tissera S."/>
            <person name="Mueller A.P."/>
            <person name="Ruan Z."/>
            <person name="Gao A."/>
            <person name="Tran L."/>
            <person name="Engle N.L."/>
            <person name="Bromley J.C."/>
            <person name="Daniell J."/>
            <person name="Conrado R."/>
            <person name="Tschaplinski T.J."/>
            <person name="Giannone R.J."/>
            <person name="Hettich R.L."/>
            <person name="Karim A.S."/>
            <person name="Simpson S.D."/>
            <person name="Brown S.D."/>
            <person name="Leang C."/>
            <person name="Jewett M.C."/>
            <person name="Kopke M."/>
        </authorList>
    </citation>
    <scope>NUCLEOTIDE SEQUENCE</scope>
    <source>
        <strain evidence="1">DJ015</strain>
    </source>
</reference>
<name>A0AAW3WEE2_CLOBE</name>
<evidence type="ECO:0000313" key="2">
    <source>
        <dbReference type="Proteomes" id="UP001194098"/>
    </source>
</evidence>
<dbReference type="AlphaFoldDB" id="A0AAW3WEE2"/>
<dbReference type="RefSeq" id="WP_171779747.1">
    <property type="nucleotide sequence ID" value="NZ_JABAGV010000067.1"/>
</dbReference>
<comment type="caution">
    <text evidence="1">The sequence shown here is derived from an EMBL/GenBank/DDBJ whole genome shotgun (WGS) entry which is preliminary data.</text>
</comment>
<evidence type="ECO:0000313" key="1">
    <source>
        <dbReference type="EMBL" id="MBC2476909.1"/>
    </source>
</evidence>
<proteinExistence type="predicted"/>
<dbReference type="Proteomes" id="UP001194098">
    <property type="component" value="Unassembled WGS sequence"/>
</dbReference>
<sequence length="120" mass="13962">MATKQITTRIEEDLIEKVQERINSIKSDSRGGTEINLSTVIRYALEKYLEEQKEIDRGVVNLKFEIDKFSLSDLEKLEPTVNKLSDTFSAGYKENIEFSKSAFMLDEAIKYQIYKLKENK</sequence>
<organism evidence="1 2">
    <name type="scientific">Clostridium beijerinckii</name>
    <name type="common">Clostridium MP</name>
    <dbReference type="NCBI Taxonomy" id="1520"/>
    <lineage>
        <taxon>Bacteria</taxon>
        <taxon>Bacillati</taxon>
        <taxon>Bacillota</taxon>
        <taxon>Clostridia</taxon>
        <taxon>Eubacteriales</taxon>
        <taxon>Clostridiaceae</taxon>
        <taxon>Clostridium</taxon>
    </lineage>
</organism>
<dbReference type="EMBL" id="JABAGV010000067">
    <property type="protein sequence ID" value="MBC2476909.1"/>
    <property type="molecule type" value="Genomic_DNA"/>
</dbReference>
<accession>A0AAW3WEE2</accession>
<reference evidence="1" key="1">
    <citation type="submission" date="2020-04" db="EMBL/GenBank/DDBJ databases">
        <authorList>
            <person name="Brown S."/>
        </authorList>
    </citation>
    <scope>NUCLEOTIDE SEQUENCE</scope>
    <source>
        <strain evidence="1">DJ015</strain>
    </source>
</reference>
<evidence type="ECO:0008006" key="3">
    <source>
        <dbReference type="Google" id="ProtNLM"/>
    </source>
</evidence>
<gene>
    <name evidence="1" type="ORF">HGI39_19805</name>
</gene>
<protein>
    <recommendedName>
        <fullName evidence="3">Ribbon-helix-helix protein CopG domain-containing protein</fullName>
    </recommendedName>
</protein>